<evidence type="ECO:0000313" key="4">
    <source>
        <dbReference type="Proteomes" id="UP001153709"/>
    </source>
</evidence>
<reference evidence="3" key="1">
    <citation type="submission" date="2022-01" db="EMBL/GenBank/DDBJ databases">
        <authorList>
            <person name="King R."/>
        </authorList>
    </citation>
    <scope>NUCLEOTIDE SEQUENCE</scope>
</reference>
<sequence length="491" mass="55838">MVKLKPFKDTGSPCCCCKNLIYKVELLRNDIGKLKREKRCLNNKLNDAISSQHKAMYKAIHLADRNKLLEDEMKAIDALALKVEEESNYTNATNINIIRLLEDQLNTTEIALQLSKCEITKLKNKYDQLTDQFDTIKGENNKLSSLLEAVINEKQLLISKLNTAQIIEEALNQEIDKIQTRVGKQNRLISELQFESRTAQFNGNQSNNGSIKDLEDQNGSIEESVSLENSQIHRESKRASTDDNEPEYRRKVNKAKNSGGKTKKIRRAITTVKDLEDQNGSIEESVSLENSQIHRESKRASTDDNQPEYRRKVNKAKNNGGKTRKIRRAITSVKDLEDQSETMEESLVLENNRNHRRLKRASTEETNKPEYRRVVNKSKNSVRSKSTESGKATDKKKDTTNLIRAVKHKNNHRKKEKDCIGTKLIDPADTIPRGYHLNHLTPASSSARKIYSGTLRKNNNSTNMAHVPSTSQHNGANETVFSDTLINLNSK</sequence>
<dbReference type="Proteomes" id="UP001153709">
    <property type="component" value="Chromosome 1"/>
</dbReference>
<feature type="compositionally biased region" description="Polar residues" evidence="2">
    <location>
        <begin position="281"/>
        <end position="291"/>
    </location>
</feature>
<keyword evidence="4" id="KW-1185">Reference proteome</keyword>
<feature type="coiled-coil region" evidence="1">
    <location>
        <begin position="112"/>
        <end position="181"/>
    </location>
</feature>
<feature type="region of interest" description="Disordered" evidence="2">
    <location>
        <begin position="225"/>
        <end position="265"/>
    </location>
</feature>
<name>A0A9N9SN80_DIABA</name>
<evidence type="ECO:0000256" key="1">
    <source>
        <dbReference type="SAM" id="Coils"/>
    </source>
</evidence>
<feature type="compositionally biased region" description="Basic and acidic residues" evidence="2">
    <location>
        <begin position="361"/>
        <end position="373"/>
    </location>
</feature>
<feature type="region of interest" description="Disordered" evidence="2">
    <location>
        <begin position="342"/>
        <end position="399"/>
    </location>
</feature>
<evidence type="ECO:0000313" key="3">
    <source>
        <dbReference type="EMBL" id="CAG9826157.1"/>
    </source>
</evidence>
<feature type="compositionally biased region" description="Basic and acidic residues" evidence="2">
    <location>
        <begin position="231"/>
        <end position="250"/>
    </location>
</feature>
<feature type="compositionally biased region" description="Basic and acidic residues" evidence="2">
    <location>
        <begin position="385"/>
        <end position="399"/>
    </location>
</feature>
<dbReference type="EMBL" id="OU898276">
    <property type="protein sequence ID" value="CAG9826157.1"/>
    <property type="molecule type" value="Genomic_DNA"/>
</dbReference>
<dbReference type="OrthoDB" id="10254663at2759"/>
<dbReference type="AlphaFoldDB" id="A0A9N9SN80"/>
<accession>A0A9N9SN80</accession>
<feature type="region of interest" description="Disordered" evidence="2">
    <location>
        <begin position="281"/>
        <end position="309"/>
    </location>
</feature>
<organism evidence="3 4">
    <name type="scientific">Diabrotica balteata</name>
    <name type="common">Banded cucumber beetle</name>
    <dbReference type="NCBI Taxonomy" id="107213"/>
    <lineage>
        <taxon>Eukaryota</taxon>
        <taxon>Metazoa</taxon>
        <taxon>Ecdysozoa</taxon>
        <taxon>Arthropoda</taxon>
        <taxon>Hexapoda</taxon>
        <taxon>Insecta</taxon>
        <taxon>Pterygota</taxon>
        <taxon>Neoptera</taxon>
        <taxon>Endopterygota</taxon>
        <taxon>Coleoptera</taxon>
        <taxon>Polyphaga</taxon>
        <taxon>Cucujiformia</taxon>
        <taxon>Chrysomeloidea</taxon>
        <taxon>Chrysomelidae</taxon>
        <taxon>Galerucinae</taxon>
        <taxon>Diabroticina</taxon>
        <taxon>Diabroticites</taxon>
        <taxon>Diabrotica</taxon>
    </lineage>
</organism>
<evidence type="ECO:0000256" key="2">
    <source>
        <dbReference type="SAM" id="MobiDB-lite"/>
    </source>
</evidence>
<keyword evidence="1" id="KW-0175">Coiled coil</keyword>
<protein>
    <submittedName>
        <fullName evidence="3">Uncharacterized protein</fullName>
    </submittedName>
</protein>
<gene>
    <name evidence="3" type="ORF">DIABBA_LOCUS299</name>
</gene>
<feature type="compositionally biased region" description="Basic and acidic residues" evidence="2">
    <location>
        <begin position="292"/>
        <end position="309"/>
    </location>
</feature>
<feature type="coiled-coil region" evidence="1">
    <location>
        <begin position="17"/>
        <end position="86"/>
    </location>
</feature>
<proteinExistence type="predicted"/>